<dbReference type="Gene3D" id="2.60.120.200">
    <property type="match status" value="1"/>
</dbReference>
<dbReference type="Pfam" id="PF17851">
    <property type="entry name" value="GH43_C2"/>
    <property type="match status" value="1"/>
</dbReference>
<dbReference type="PANTHER" id="PTHR42812">
    <property type="entry name" value="BETA-XYLOSIDASE"/>
    <property type="match status" value="1"/>
</dbReference>
<dbReference type="PANTHER" id="PTHR42812:SF12">
    <property type="entry name" value="BETA-XYLOSIDASE-RELATED"/>
    <property type="match status" value="1"/>
</dbReference>
<dbReference type="InterPro" id="IPR023296">
    <property type="entry name" value="Glyco_hydro_beta-prop_sf"/>
</dbReference>
<evidence type="ECO:0000313" key="8">
    <source>
        <dbReference type="EMBL" id="NYF77816.1"/>
    </source>
</evidence>
<dbReference type="CDD" id="cd09001">
    <property type="entry name" value="GH43_FsAxh1-like"/>
    <property type="match status" value="1"/>
</dbReference>
<dbReference type="RefSeq" id="WP_218892034.1">
    <property type="nucleotide sequence ID" value="NZ_JACCCW010000001.1"/>
</dbReference>
<feature type="active site" description="Proton acceptor" evidence="4">
    <location>
        <position position="13"/>
    </location>
</feature>
<evidence type="ECO:0000256" key="5">
    <source>
        <dbReference type="PIRSR" id="PIRSR606710-2"/>
    </source>
</evidence>
<proteinExistence type="inferred from homology"/>
<organism evidence="8 9">
    <name type="scientific">Granulicella arctica</name>
    <dbReference type="NCBI Taxonomy" id="940613"/>
    <lineage>
        <taxon>Bacteria</taxon>
        <taxon>Pseudomonadati</taxon>
        <taxon>Acidobacteriota</taxon>
        <taxon>Terriglobia</taxon>
        <taxon>Terriglobales</taxon>
        <taxon>Acidobacteriaceae</taxon>
        <taxon>Granulicella</taxon>
    </lineage>
</organism>
<dbReference type="SUPFAM" id="SSF75005">
    <property type="entry name" value="Arabinanase/levansucrase/invertase"/>
    <property type="match status" value="1"/>
</dbReference>
<comment type="similarity">
    <text evidence="1 6">Belongs to the glycosyl hydrolase 43 family.</text>
</comment>
<evidence type="ECO:0000256" key="3">
    <source>
        <dbReference type="ARBA" id="ARBA00023295"/>
    </source>
</evidence>
<dbReference type="GO" id="GO:0005975">
    <property type="term" value="P:carbohydrate metabolic process"/>
    <property type="evidence" value="ECO:0007669"/>
    <property type="project" value="InterPro"/>
</dbReference>
<evidence type="ECO:0000256" key="4">
    <source>
        <dbReference type="PIRSR" id="PIRSR606710-1"/>
    </source>
</evidence>
<protein>
    <submittedName>
        <fullName evidence="8">Beta-xylosidase</fullName>
    </submittedName>
</protein>
<dbReference type="InterPro" id="IPR006710">
    <property type="entry name" value="Glyco_hydro_43"/>
</dbReference>
<evidence type="ECO:0000256" key="6">
    <source>
        <dbReference type="RuleBase" id="RU361187"/>
    </source>
</evidence>
<dbReference type="InterPro" id="IPR013320">
    <property type="entry name" value="ConA-like_dom_sf"/>
</dbReference>
<name>A0A7Y9TEL9_9BACT</name>
<dbReference type="Proteomes" id="UP000589520">
    <property type="component" value="Unassembled WGS sequence"/>
</dbReference>
<dbReference type="SUPFAM" id="SSF49899">
    <property type="entry name" value="Concanavalin A-like lectins/glucanases"/>
    <property type="match status" value="1"/>
</dbReference>
<feature type="active site" description="Proton donor" evidence="4">
    <location>
        <position position="179"/>
    </location>
</feature>
<dbReference type="Gene3D" id="2.115.10.20">
    <property type="entry name" value="Glycosyl hydrolase domain, family 43"/>
    <property type="match status" value="1"/>
</dbReference>
<evidence type="ECO:0000256" key="1">
    <source>
        <dbReference type="ARBA" id="ARBA00009865"/>
    </source>
</evidence>
<reference evidence="8 9" key="1">
    <citation type="submission" date="2020-07" db="EMBL/GenBank/DDBJ databases">
        <title>Genomic Encyclopedia of Type Strains, Phase IV (KMG-V): Genome sequencing to study the core and pangenomes of soil and plant-associated prokaryotes.</title>
        <authorList>
            <person name="Whitman W."/>
        </authorList>
    </citation>
    <scope>NUCLEOTIDE SEQUENCE [LARGE SCALE GENOMIC DNA]</scope>
    <source>
        <strain evidence="8 9">X4EP2</strain>
    </source>
</reference>
<sequence>MYKNPVLNADYSDPDVIRVGDRFYLVASSFDAVPGLPILESYDLVNWRLIGRALARQLPLDRYSVTQHGNGVWAPALRFHNGEFYLYYPDPDFGIYMVKAKNAAGPWSQPLLVKAAKGWIDPCPLWDEDGKAYLVSGLAGSRAGAKSVLIISRMKPDGTELLDGGAIVYDGHGEDSTIEGPKLYKRHGYYYIFAPAGGVPTGWQVVLRSRNIFGPYERRKVLQQGTTTINGPHQGAWVDTGTGEDWFLHFQDRGWLGRVVHLEPMKWADDWPEIGDEAQGPIGQPVLSYRKPKTLHPSTPRNPADSDEFNEAALGLQWQWQADPEPTWSFPSQALGVLRLIDTPAPPQAHNLWNTPAVLLQKLPAPRLMATTKLKATILNQGDRAGLILLGKDYGALALTKTEHGNVLRQLLCMSANLGTSERIVAEVPLSQDDVYLRVAVDEGSVSFSYSVDGKEFRPIGQRFMAQPGIWIGAKVGIFASGVTDHGEFGYADFDWFRLTALP</sequence>
<dbReference type="AlphaFoldDB" id="A0A7Y9TEL9"/>
<dbReference type="InterPro" id="IPR051795">
    <property type="entry name" value="Glycosyl_Hydrlase_43"/>
</dbReference>
<keyword evidence="2 6" id="KW-0378">Hydrolase</keyword>
<dbReference type="EMBL" id="JACCCW010000001">
    <property type="protein sequence ID" value="NYF77816.1"/>
    <property type="molecule type" value="Genomic_DNA"/>
</dbReference>
<evidence type="ECO:0000259" key="7">
    <source>
        <dbReference type="Pfam" id="PF17851"/>
    </source>
</evidence>
<dbReference type="InterPro" id="IPR041542">
    <property type="entry name" value="GH43_C2"/>
</dbReference>
<evidence type="ECO:0000256" key="2">
    <source>
        <dbReference type="ARBA" id="ARBA00022801"/>
    </source>
</evidence>
<keyword evidence="9" id="KW-1185">Reference proteome</keyword>
<keyword evidence="3 6" id="KW-0326">Glycosidase</keyword>
<dbReference type="GO" id="GO:0004553">
    <property type="term" value="F:hydrolase activity, hydrolyzing O-glycosyl compounds"/>
    <property type="evidence" value="ECO:0007669"/>
    <property type="project" value="InterPro"/>
</dbReference>
<evidence type="ECO:0000313" key="9">
    <source>
        <dbReference type="Proteomes" id="UP000589520"/>
    </source>
</evidence>
<gene>
    <name evidence="8" type="ORF">HDF17_000103</name>
</gene>
<feature type="domain" description="Beta-xylosidase C-terminal Concanavalin A-like" evidence="7">
    <location>
        <begin position="306"/>
        <end position="499"/>
    </location>
</feature>
<comment type="caution">
    <text evidence="8">The sequence shown here is derived from an EMBL/GenBank/DDBJ whole genome shotgun (WGS) entry which is preliminary data.</text>
</comment>
<feature type="site" description="Important for catalytic activity, responsible for pKa modulation of the active site Glu and correct orientation of both the proton donor and substrate" evidence="5">
    <location>
        <position position="121"/>
    </location>
</feature>
<accession>A0A7Y9TEL9</accession>
<dbReference type="Pfam" id="PF04616">
    <property type="entry name" value="Glyco_hydro_43"/>
    <property type="match status" value="1"/>
</dbReference>